<dbReference type="Pfam" id="PF26121">
    <property type="entry name" value="HTH_CDT1"/>
    <property type="match status" value="1"/>
</dbReference>
<evidence type="ECO:0000256" key="2">
    <source>
        <dbReference type="ARBA" id="ARBA00023306"/>
    </source>
</evidence>
<dbReference type="EMBL" id="JPOX01000006">
    <property type="protein sequence ID" value="KFX50967.1"/>
    <property type="molecule type" value="Genomic_DNA"/>
</dbReference>
<dbReference type="HOGENOM" id="CLU_031309_3_0_1"/>
<evidence type="ECO:0000313" key="5">
    <source>
        <dbReference type="EMBL" id="KFX50967.1"/>
    </source>
</evidence>
<comment type="caution">
    <text evidence="5">The sequence shown here is derived from an EMBL/GenBank/DDBJ whole genome shotgun (WGS) entry which is preliminary data.</text>
</comment>
<gene>
    <name evidence="5" type="ORF">GQ26_0062320</name>
</gene>
<dbReference type="Gene3D" id="1.10.10.1420">
    <property type="entry name" value="DNA replication factor Cdt1, C-terminal WH domain"/>
    <property type="match status" value="1"/>
</dbReference>
<keyword evidence="2" id="KW-0131">Cell cycle</keyword>
<dbReference type="InterPro" id="IPR032054">
    <property type="entry name" value="Cdt1_C"/>
</dbReference>
<feature type="compositionally biased region" description="Polar residues" evidence="3">
    <location>
        <begin position="17"/>
        <end position="30"/>
    </location>
</feature>
<evidence type="ECO:0000259" key="4">
    <source>
        <dbReference type="Pfam" id="PF16679"/>
    </source>
</evidence>
<feature type="compositionally biased region" description="Low complexity" evidence="3">
    <location>
        <begin position="111"/>
        <end position="127"/>
    </location>
</feature>
<feature type="compositionally biased region" description="Polar residues" evidence="3">
    <location>
        <begin position="143"/>
        <end position="153"/>
    </location>
</feature>
<proteinExistence type="inferred from homology"/>
<comment type="similarity">
    <text evidence="1">Belongs to the Cdt1 family.</text>
</comment>
<dbReference type="Pfam" id="PF16679">
    <property type="entry name" value="CDT1_C"/>
    <property type="match status" value="1"/>
</dbReference>
<name>A0A093VEK3_TALMA</name>
<accession>A0A093VEK3</accession>
<organism evidence="5">
    <name type="scientific">Talaromyces marneffei PM1</name>
    <dbReference type="NCBI Taxonomy" id="1077442"/>
    <lineage>
        <taxon>Eukaryota</taxon>
        <taxon>Fungi</taxon>
        <taxon>Dikarya</taxon>
        <taxon>Ascomycota</taxon>
        <taxon>Pezizomycotina</taxon>
        <taxon>Eurotiomycetes</taxon>
        <taxon>Eurotiomycetidae</taxon>
        <taxon>Eurotiales</taxon>
        <taxon>Trichocomaceae</taxon>
        <taxon>Talaromyces</taxon>
        <taxon>Talaromyces sect. Talaromyces</taxon>
    </lineage>
</organism>
<dbReference type="AlphaFoldDB" id="A0A093VEK3"/>
<feature type="domain" description="DNA replication factor Cdt1 C-terminal" evidence="4">
    <location>
        <begin position="378"/>
        <end position="485"/>
    </location>
</feature>
<feature type="region of interest" description="Disordered" evidence="3">
    <location>
        <begin position="1"/>
        <end position="153"/>
    </location>
</feature>
<dbReference type="eggNOG" id="ENOG502S8WG">
    <property type="taxonomic scope" value="Eukaryota"/>
</dbReference>
<dbReference type="InterPro" id="IPR038090">
    <property type="entry name" value="Cdt1_C_WH_dom_sf"/>
</dbReference>
<reference key="1">
    <citation type="journal article" date="2014" name="PLoS Genet.">
        <title>Signature Gene Expression Reveals Novel Clues to the Molecular Mechanisms of Dimorphic Transition in Penicillium marneffei.</title>
        <authorList>
            <person name="Yang E."/>
            <person name="Wang G."/>
            <person name="Cai J."/>
            <person name="Woo P.C."/>
            <person name="Lau S.K."/>
            <person name="Yuen K.-Y."/>
            <person name="Chow W.-N."/>
            <person name="Lin X."/>
        </authorList>
    </citation>
    <scope>NUCLEOTIDE SEQUENCE [LARGE SCALE GENOMIC DNA]</scope>
    <source>
        <strain>PM1</strain>
    </source>
</reference>
<protein>
    <recommendedName>
        <fullName evidence="4">DNA replication factor Cdt1 C-terminal domain-containing protein</fullName>
    </recommendedName>
</protein>
<evidence type="ECO:0000256" key="1">
    <source>
        <dbReference type="ARBA" id="ARBA00008356"/>
    </source>
</evidence>
<evidence type="ECO:0000256" key="3">
    <source>
        <dbReference type="SAM" id="MobiDB-lite"/>
    </source>
</evidence>
<reference evidence="5" key="2">
    <citation type="journal article" date="2014" name="PLoS Genet.">
        <title>Signature gene expression reveals novel clues to the molecular mechanisms of dimorphic transition in Penicillium marneffei.</title>
        <authorList>
            <person name="Yang E."/>
            <person name="Wang G."/>
            <person name="Cai J."/>
            <person name="Woo P.C."/>
            <person name="Lau S.K."/>
            <person name="Yuen K.-Y."/>
            <person name="Chow W.-N."/>
            <person name="Lin X."/>
        </authorList>
    </citation>
    <scope>NUCLEOTIDE SEQUENCE</scope>
    <source>
        <strain evidence="5">PM1</strain>
    </source>
</reference>
<sequence>MSTATRSRTRSRAHLPRSQSHQAGIQQFTKTAKPGTLPSSKSLLLLDGEKPSCQLTASPSKKRKLNEITTTTNDDTKSAAEAAASSTQSPPDRSVEDTPSKTLKFSDLSVSTPRSSRTRPAATPTRSKTTVRARSHPKPPTFKKSTSTPNIAESATTTKYPAALTEFLHLHSCFLKALSLHSAHNEYSASADLRELLPSIEKIWKKRKVVTKDVQRLVQVWDDDSITNEETKETTSSNSNNLRFRLANYGLGKVCIERLDVLGPGSQGMFDENHFQERFVQILETKWQEQIDAQNDAKKKEEMETSFQIDTLPLAPIQACLTPFNTFRKGQQRLQDLKGGVIKVKTAMMKATSITPGESGFETPAVARDPTAERRKGLFERIKNKELIQSKLGPAPTKEQLLRRSAAQRAEDVTKVLALLRPSYTMTVNNDTVVAQRKPFSWQTLIQTIRDSLRNPIPAEEIAACLDILAQKDVAGDWIDVVTIGSLKSVVLMSARDISPKEIGIKVGKMQF</sequence>